<dbReference type="Pfam" id="PF03004">
    <property type="entry name" value="Transposase_24"/>
    <property type="match status" value="1"/>
</dbReference>
<comment type="caution">
    <text evidence="2">The sequence shown here is derived from an EMBL/GenBank/DDBJ whole genome shotgun (WGS) entry which is preliminary data.</text>
</comment>
<feature type="region of interest" description="Disordered" evidence="1">
    <location>
        <begin position="31"/>
        <end position="52"/>
    </location>
</feature>
<feature type="compositionally biased region" description="Polar residues" evidence="1">
    <location>
        <begin position="32"/>
        <end position="46"/>
    </location>
</feature>
<evidence type="ECO:0000313" key="3">
    <source>
        <dbReference type="EMBL" id="TYK12364.1"/>
    </source>
</evidence>
<sequence length="121" mass="14123">MTHSIMRKDRPRWTRLQEQLRINKATRVKQPYNHNSESKSFLQQQHELTEQRGHSVDHVELFRETHISRSGQFVLQAATDAHNQMLELQSQPTSKGSQPLFGDEIWETVLGRRLSYSKGLG</sequence>
<dbReference type="OrthoDB" id="1921870at2759"/>
<dbReference type="Proteomes" id="UP000321393">
    <property type="component" value="Unassembled WGS sequence"/>
</dbReference>
<name>A0A5A7UH71_CUCMM</name>
<evidence type="ECO:0000313" key="5">
    <source>
        <dbReference type="Proteomes" id="UP000321947"/>
    </source>
</evidence>
<evidence type="ECO:0000313" key="4">
    <source>
        <dbReference type="Proteomes" id="UP000321393"/>
    </source>
</evidence>
<dbReference type="Proteomes" id="UP000321947">
    <property type="component" value="Unassembled WGS sequence"/>
</dbReference>
<organism evidence="2 4">
    <name type="scientific">Cucumis melo var. makuwa</name>
    <name type="common">Oriental melon</name>
    <dbReference type="NCBI Taxonomy" id="1194695"/>
    <lineage>
        <taxon>Eukaryota</taxon>
        <taxon>Viridiplantae</taxon>
        <taxon>Streptophyta</taxon>
        <taxon>Embryophyta</taxon>
        <taxon>Tracheophyta</taxon>
        <taxon>Spermatophyta</taxon>
        <taxon>Magnoliopsida</taxon>
        <taxon>eudicotyledons</taxon>
        <taxon>Gunneridae</taxon>
        <taxon>Pentapetalae</taxon>
        <taxon>rosids</taxon>
        <taxon>fabids</taxon>
        <taxon>Cucurbitales</taxon>
        <taxon>Cucurbitaceae</taxon>
        <taxon>Benincaseae</taxon>
        <taxon>Cucumis</taxon>
    </lineage>
</organism>
<evidence type="ECO:0000313" key="2">
    <source>
        <dbReference type="EMBL" id="KAA0054328.1"/>
    </source>
</evidence>
<gene>
    <name evidence="3" type="ORF">E5676_scaffold302G001420</name>
    <name evidence="2" type="ORF">E6C27_scaffold24G00510</name>
</gene>
<protein>
    <submittedName>
        <fullName evidence="2">CACTA en-spm transposon protein</fullName>
    </submittedName>
</protein>
<proteinExistence type="predicted"/>
<evidence type="ECO:0000256" key="1">
    <source>
        <dbReference type="SAM" id="MobiDB-lite"/>
    </source>
</evidence>
<dbReference type="EMBL" id="SSTD01010133">
    <property type="protein sequence ID" value="TYK12364.1"/>
    <property type="molecule type" value="Genomic_DNA"/>
</dbReference>
<dbReference type="InterPro" id="IPR004252">
    <property type="entry name" value="Probable_transposase_24"/>
</dbReference>
<reference evidence="4 5" key="1">
    <citation type="submission" date="2019-08" db="EMBL/GenBank/DDBJ databases">
        <title>Draft genome sequences of two oriental melons (Cucumis melo L. var makuwa).</title>
        <authorList>
            <person name="Kwon S.-Y."/>
        </authorList>
    </citation>
    <scope>NUCLEOTIDE SEQUENCE [LARGE SCALE GENOMIC DNA]</scope>
    <source>
        <strain evidence="5">cv. Chang Bougi</strain>
        <strain evidence="4">cv. SW 3</strain>
        <tissue evidence="2">Leaf</tissue>
    </source>
</reference>
<dbReference type="AlphaFoldDB" id="A0A5A7UH71"/>
<accession>A0A5A7UH71</accession>
<dbReference type="EMBL" id="SSTE01008830">
    <property type="protein sequence ID" value="KAA0054328.1"/>
    <property type="molecule type" value="Genomic_DNA"/>
</dbReference>